<evidence type="ECO:0000313" key="3">
    <source>
        <dbReference type="Proteomes" id="UP000427716"/>
    </source>
</evidence>
<dbReference type="PANTHER" id="PTHR30050">
    <property type="entry name" value="CHROMOSOMAL REPLICATION INITIATOR PROTEIN DNAA"/>
    <property type="match status" value="1"/>
</dbReference>
<sequence>MGQAQSIGSILGGLPEQLVARGNRPGMKVDEGHCDRHGPYSHSVPEHIQGGCPMCAIEEADRQRWRQDREEQQLRKREKAQRRLLEQKEAAEGLIPKRWRNRDARFENYYPHTDSQTDALAAMRELASGVCDDPEGVQSLILQGEIGTGKTHLAIAAIRQALSSGRTAYFTKVARLMKRIKRTYGNRGDEDELSILDSLSTVDLLVLDELGGNTGSDTDSRLLHEIIDERYDNDLPTVILTNIAVENLDQATGGEAATSRLMADGGQLIVVSGPDARLEPIQERPRSNPGKLL</sequence>
<dbReference type="AlphaFoldDB" id="A0A6I6D5U6"/>
<name>A0A6I6D5U6_9GAMM</name>
<dbReference type="KEGG" id="ghl:GM160_08115"/>
<dbReference type="EMBL" id="CP046415">
    <property type="protein sequence ID" value="QGT78864.1"/>
    <property type="molecule type" value="Genomic_DNA"/>
</dbReference>
<gene>
    <name evidence="2" type="ORF">GM160_08115</name>
</gene>
<dbReference type="SUPFAM" id="SSF52540">
    <property type="entry name" value="P-loop containing nucleoside triphosphate hydrolases"/>
    <property type="match status" value="1"/>
</dbReference>
<dbReference type="Proteomes" id="UP000427716">
    <property type="component" value="Chromosome"/>
</dbReference>
<organism evidence="2 3">
    <name type="scientific">Guyparkeria halophila</name>
    <dbReference type="NCBI Taxonomy" id="47960"/>
    <lineage>
        <taxon>Bacteria</taxon>
        <taxon>Pseudomonadati</taxon>
        <taxon>Pseudomonadota</taxon>
        <taxon>Gammaproteobacteria</taxon>
        <taxon>Chromatiales</taxon>
        <taxon>Thioalkalibacteraceae</taxon>
        <taxon>Guyparkeria</taxon>
    </lineage>
</organism>
<reference evidence="2 3" key="1">
    <citation type="submission" date="2019-11" db="EMBL/GenBank/DDBJ databases">
        <authorList>
            <person name="Zhang J."/>
            <person name="Sun C."/>
        </authorList>
    </citation>
    <scope>NUCLEOTIDE SEQUENCE [LARGE SCALE GENOMIC DNA]</scope>
    <source>
        <strain evidence="3">sp2</strain>
    </source>
</reference>
<keyword evidence="3" id="KW-1185">Reference proteome</keyword>
<accession>A0A6I6D5U6</accession>
<proteinExistence type="predicted"/>
<dbReference type="CDD" id="cd00009">
    <property type="entry name" value="AAA"/>
    <property type="match status" value="1"/>
</dbReference>
<dbReference type="InterPro" id="IPR027417">
    <property type="entry name" value="P-loop_NTPase"/>
</dbReference>
<dbReference type="GO" id="GO:0005524">
    <property type="term" value="F:ATP binding"/>
    <property type="evidence" value="ECO:0007669"/>
    <property type="project" value="InterPro"/>
</dbReference>
<evidence type="ECO:0000313" key="2">
    <source>
        <dbReference type="EMBL" id="QGT78864.1"/>
    </source>
</evidence>
<dbReference type="GO" id="GO:0006260">
    <property type="term" value="P:DNA replication"/>
    <property type="evidence" value="ECO:0007669"/>
    <property type="project" value="TreeGrafter"/>
</dbReference>
<dbReference type="Gene3D" id="3.40.50.300">
    <property type="entry name" value="P-loop containing nucleotide triphosphate hydrolases"/>
    <property type="match status" value="1"/>
</dbReference>
<feature type="domain" description="IstB-like ATP-binding" evidence="1">
    <location>
        <begin position="105"/>
        <end position="260"/>
    </location>
</feature>
<dbReference type="RefSeq" id="WP_156574438.1">
    <property type="nucleotide sequence ID" value="NZ_CP046415.1"/>
</dbReference>
<dbReference type="PANTHER" id="PTHR30050:SF4">
    <property type="entry name" value="ATP-BINDING PROTEIN RV3427C IN INSERTION SEQUENCE-RELATED"/>
    <property type="match status" value="1"/>
</dbReference>
<evidence type="ECO:0000259" key="1">
    <source>
        <dbReference type="Pfam" id="PF01695"/>
    </source>
</evidence>
<dbReference type="Pfam" id="PF01695">
    <property type="entry name" value="IstB_IS21"/>
    <property type="match status" value="1"/>
</dbReference>
<protein>
    <recommendedName>
        <fullName evidence="1">IstB-like ATP-binding domain-containing protein</fullName>
    </recommendedName>
</protein>
<dbReference type="InterPro" id="IPR002611">
    <property type="entry name" value="IstB_ATP-bd"/>
</dbReference>